<evidence type="ECO:0000256" key="1">
    <source>
        <dbReference type="ARBA" id="ARBA00022690"/>
    </source>
</evidence>
<dbReference type="PANTHER" id="PTHR36530">
    <property type="entry name" value="INHIBITOR OF CYSTEINE PEPTIDASE"/>
    <property type="match status" value="1"/>
</dbReference>
<dbReference type="AlphaFoldDB" id="A0A975BFR7"/>
<name>A0A975BFR7_9BACT</name>
<dbReference type="EMBL" id="CP061800">
    <property type="protein sequence ID" value="QTA84250.1"/>
    <property type="molecule type" value="Genomic_DNA"/>
</dbReference>
<dbReference type="InterPro" id="IPR018990">
    <property type="entry name" value="Prot_inh_I42_chagasin"/>
</dbReference>
<dbReference type="GO" id="GO:0004869">
    <property type="term" value="F:cysteine-type endopeptidase inhibitor activity"/>
    <property type="evidence" value="ECO:0007669"/>
    <property type="project" value="UniProtKB-KW"/>
</dbReference>
<gene>
    <name evidence="5" type="ORF">dnm_002440</name>
</gene>
<evidence type="ECO:0000313" key="5">
    <source>
        <dbReference type="EMBL" id="QTA84250.1"/>
    </source>
</evidence>
<proteinExistence type="predicted"/>
<dbReference type="RefSeq" id="WP_207680824.1">
    <property type="nucleotide sequence ID" value="NZ_CP061800.1"/>
</dbReference>
<dbReference type="KEGG" id="dmm:dnm_002440"/>
<keyword evidence="3" id="KW-0812">Transmembrane</keyword>
<feature type="transmembrane region" description="Helical" evidence="3">
    <location>
        <begin position="12"/>
        <end position="39"/>
    </location>
</feature>
<feature type="domain" description="Proteinase inhibitor I42 chagasin" evidence="4">
    <location>
        <begin position="67"/>
        <end position="153"/>
    </location>
</feature>
<keyword evidence="3" id="KW-1133">Transmembrane helix</keyword>
<dbReference type="PANTHER" id="PTHR36530:SF1">
    <property type="entry name" value="AMOEBIASIN-1"/>
    <property type="match status" value="1"/>
</dbReference>
<keyword evidence="2" id="KW-0789">Thiol protease inhibitor</keyword>
<dbReference type="Gene3D" id="2.60.40.2020">
    <property type="match status" value="1"/>
</dbReference>
<keyword evidence="3" id="KW-0472">Membrane</keyword>
<dbReference type="Pfam" id="PF09394">
    <property type="entry name" value="Inhibitor_I42"/>
    <property type="match status" value="1"/>
</dbReference>
<evidence type="ECO:0000256" key="3">
    <source>
        <dbReference type="SAM" id="Phobius"/>
    </source>
</evidence>
<evidence type="ECO:0000313" key="6">
    <source>
        <dbReference type="Proteomes" id="UP000663722"/>
    </source>
</evidence>
<sequence length="157" mass="17774">MRKKQYNILILFLKLFLANATVILVIFYTIAIFISAYAIGEEDKGKINMPEKIAITQSDHGKIFKANQGNLILIRVPENPSTGYCWEINTSDDQIIKFADSDFFMNLSTAIGGGGIRTFTFKAQSPGTAKLELKLRQEWDAKKSETERFEVTIEVQE</sequence>
<dbReference type="InterPro" id="IPR052781">
    <property type="entry name" value="Cys_protease_inhibitor_I42"/>
</dbReference>
<evidence type="ECO:0000256" key="2">
    <source>
        <dbReference type="ARBA" id="ARBA00022704"/>
    </source>
</evidence>
<dbReference type="Proteomes" id="UP000663722">
    <property type="component" value="Chromosome"/>
</dbReference>
<reference evidence="5" key="1">
    <citation type="journal article" date="2021" name="Microb. Physiol.">
        <title>Proteogenomic Insights into the Physiology of Marine, Sulfate-Reducing, Filamentous Desulfonema limicola and Desulfonema magnum.</title>
        <authorList>
            <person name="Schnaars V."/>
            <person name="Wohlbrand L."/>
            <person name="Scheve S."/>
            <person name="Hinrichs C."/>
            <person name="Reinhardt R."/>
            <person name="Rabus R."/>
        </authorList>
    </citation>
    <scope>NUCLEOTIDE SEQUENCE</scope>
    <source>
        <strain evidence="5">4be13</strain>
    </source>
</reference>
<protein>
    <submittedName>
        <fullName evidence="5">Proteinase inhibitor domain-containing protein</fullName>
    </submittedName>
</protein>
<dbReference type="InterPro" id="IPR036331">
    <property type="entry name" value="Chagasin-like_sf"/>
</dbReference>
<keyword evidence="6" id="KW-1185">Reference proteome</keyword>
<accession>A0A975BFR7</accession>
<evidence type="ECO:0000259" key="4">
    <source>
        <dbReference type="Pfam" id="PF09394"/>
    </source>
</evidence>
<dbReference type="SUPFAM" id="SSF141066">
    <property type="entry name" value="ICP-like"/>
    <property type="match status" value="1"/>
</dbReference>
<keyword evidence="1" id="KW-0646">Protease inhibitor</keyword>
<organism evidence="5 6">
    <name type="scientific">Desulfonema magnum</name>
    <dbReference type="NCBI Taxonomy" id="45655"/>
    <lineage>
        <taxon>Bacteria</taxon>
        <taxon>Pseudomonadati</taxon>
        <taxon>Thermodesulfobacteriota</taxon>
        <taxon>Desulfobacteria</taxon>
        <taxon>Desulfobacterales</taxon>
        <taxon>Desulfococcaceae</taxon>
        <taxon>Desulfonema</taxon>
    </lineage>
</organism>